<feature type="region of interest" description="Disordered" evidence="2">
    <location>
        <begin position="387"/>
        <end position="408"/>
    </location>
</feature>
<proteinExistence type="predicted"/>
<dbReference type="PROSITE" id="PS50010">
    <property type="entry name" value="DH_2"/>
    <property type="match status" value="1"/>
</dbReference>
<dbReference type="InterPro" id="IPR035899">
    <property type="entry name" value="DBL_dom_sf"/>
</dbReference>
<feature type="compositionally biased region" description="Low complexity" evidence="2">
    <location>
        <begin position="607"/>
        <end position="619"/>
    </location>
</feature>
<feature type="compositionally biased region" description="Basic and acidic residues" evidence="2">
    <location>
        <begin position="1"/>
        <end position="42"/>
    </location>
</feature>
<reference evidence="4" key="1">
    <citation type="submission" date="2019-11" db="UniProtKB">
        <authorList>
            <consortium name="WormBaseParasite"/>
        </authorList>
    </citation>
    <scope>IDENTIFICATION</scope>
</reference>
<dbReference type="WBParaSite" id="MCU_006345-RC">
    <property type="protein sequence ID" value="MCU_006345-RC"/>
    <property type="gene ID" value="MCU_006345"/>
</dbReference>
<organism evidence="4">
    <name type="scientific">Mesocestoides corti</name>
    <name type="common">Flatworm</name>
    <dbReference type="NCBI Taxonomy" id="53468"/>
    <lineage>
        <taxon>Eukaryota</taxon>
        <taxon>Metazoa</taxon>
        <taxon>Spiralia</taxon>
        <taxon>Lophotrochozoa</taxon>
        <taxon>Platyhelminthes</taxon>
        <taxon>Cestoda</taxon>
        <taxon>Eucestoda</taxon>
        <taxon>Cyclophyllidea</taxon>
        <taxon>Mesocestoididae</taxon>
        <taxon>Mesocestoides</taxon>
    </lineage>
</organism>
<evidence type="ECO:0000313" key="4">
    <source>
        <dbReference type="WBParaSite" id="MCU_006345-RC"/>
    </source>
</evidence>
<dbReference type="AlphaFoldDB" id="A0A5K3F8J0"/>
<dbReference type="GO" id="GO:0005085">
    <property type="term" value="F:guanyl-nucleotide exchange factor activity"/>
    <property type="evidence" value="ECO:0007669"/>
    <property type="project" value="UniProtKB-KW"/>
</dbReference>
<evidence type="ECO:0000256" key="1">
    <source>
        <dbReference type="ARBA" id="ARBA00022658"/>
    </source>
</evidence>
<protein>
    <submittedName>
        <fullName evidence="4">DH domain-containing protein</fullName>
    </submittedName>
</protein>
<dbReference type="InterPro" id="IPR011993">
    <property type="entry name" value="PH-like_dom_sf"/>
</dbReference>
<dbReference type="InterPro" id="IPR051336">
    <property type="entry name" value="RhoGEF_Guanine_NuclExch_SF"/>
</dbReference>
<keyword evidence="1" id="KW-0344">Guanine-nucleotide releasing factor</keyword>
<feature type="compositionally biased region" description="Polar residues" evidence="2">
    <location>
        <begin position="593"/>
        <end position="605"/>
    </location>
</feature>
<feature type="domain" description="DH" evidence="3">
    <location>
        <begin position="88"/>
        <end position="300"/>
    </location>
</feature>
<dbReference type="PANTHER" id="PTHR22826">
    <property type="entry name" value="RHO GUANINE EXCHANGE FACTOR-RELATED"/>
    <property type="match status" value="1"/>
</dbReference>
<feature type="compositionally biased region" description="Low complexity" evidence="2">
    <location>
        <begin position="634"/>
        <end position="644"/>
    </location>
</feature>
<dbReference type="InterPro" id="IPR055251">
    <property type="entry name" value="SOS1_NGEF_PH"/>
</dbReference>
<dbReference type="Gene3D" id="2.30.29.30">
    <property type="entry name" value="Pleckstrin-homology domain (PH domain)/Phosphotyrosine-binding domain (PTB)"/>
    <property type="match status" value="1"/>
</dbReference>
<dbReference type="SUPFAM" id="SSF48065">
    <property type="entry name" value="DBL homology domain (DH-domain)"/>
    <property type="match status" value="1"/>
</dbReference>
<name>A0A5K3F8J0_MESCO</name>
<accession>A0A5K3F8J0</accession>
<sequence>MSIEISKHSPPDEKQVHFAVDENSPQKEDNASQSDEVLRTDEPAIAETQPPKVAVEVENKESSPSSSKVVDAVAVNGESDAISEAIEKRKQPLMELAYSEESYVKRLRVAFELYMPAPYRTSQNIDPNSTASVSPTSPGTAVGFEELASKLPPGGPSVPEDLVARWRILWGNWMQLFEWHTGFYEKLKTLLEEDPDRIPKLFIDSRARLRSIYSKYCENQIKAAHIAEQHKDFFDEWRVHVGDKEDVLSLLMQPVQRIMRYQLPISEIVKWTERAKLPSLPQWQKALDIMKEIPKDTQLILEAARIDGFPGVITALGTLRIRGDLLVASLSCCELADALRSYAKALNIIPSNPANRNSSAISLLTKLHLQSSSTPDDEETIVEGGSVGISTNEPALPSPSVPRPHLNRNPTNTSVTAVEGCEAPTDLPPPLPGGQKFVVSRLFLFDRMLLVTEEVKAKRKGTSADAFAQSTYQFRAAVNVNKMKFEPHWFMCNVMSESDAGEKGDLYTNDWIAVRSALELAAADDLRFALWDQTPGRDVVYIIDPQTVATRSAWVVHLRDIQRMQQQLLMALEEPTRFAGGDKDWGSPPAPTTEMTTVRSQQQPKDQAPQTPQPSASQTRKWPSFTMRRPGRLSSTSSSSASAAHGPRGKYRPITPGIATSVDSGGGSLLRSFSAERHRVVTPTGAPTPSCTVDPATPVCTATGASKPFVVRSASSPHRKPSDDNSRYFSLGVDRIDSTESAGPDPHRNSVGFQKTKKVFTNLFFGKHSKKARSPATTPTAITPAQHPSLPPPTPSVPTPRPTKNRSDQLPPPVPHPTSLGDVSDCS</sequence>
<feature type="region of interest" description="Disordered" evidence="2">
    <location>
        <begin position="578"/>
        <end position="663"/>
    </location>
</feature>
<dbReference type="SMART" id="SM00325">
    <property type="entry name" value="RhoGEF"/>
    <property type="match status" value="1"/>
</dbReference>
<evidence type="ECO:0000259" key="3">
    <source>
        <dbReference type="PROSITE" id="PS50010"/>
    </source>
</evidence>
<dbReference type="InterPro" id="IPR000219">
    <property type="entry name" value="DH_dom"/>
</dbReference>
<feature type="region of interest" description="Disordered" evidence="2">
    <location>
        <begin position="767"/>
        <end position="827"/>
    </location>
</feature>
<dbReference type="Gene3D" id="1.20.900.10">
    <property type="entry name" value="Dbl homology (DH) domain"/>
    <property type="match status" value="1"/>
</dbReference>
<dbReference type="GO" id="GO:0005737">
    <property type="term" value="C:cytoplasm"/>
    <property type="evidence" value="ECO:0007669"/>
    <property type="project" value="TreeGrafter"/>
</dbReference>
<feature type="region of interest" description="Disordered" evidence="2">
    <location>
        <begin position="1"/>
        <end position="70"/>
    </location>
</feature>
<feature type="compositionally biased region" description="Low complexity" evidence="2">
    <location>
        <begin position="775"/>
        <end position="788"/>
    </location>
</feature>
<dbReference type="PANTHER" id="PTHR22826:SF106">
    <property type="entry name" value="TRIO, ISOFORM A"/>
    <property type="match status" value="1"/>
</dbReference>
<evidence type="ECO:0000256" key="2">
    <source>
        <dbReference type="SAM" id="MobiDB-lite"/>
    </source>
</evidence>
<dbReference type="Pfam" id="PF22697">
    <property type="entry name" value="SOS1_NGEF_PH"/>
    <property type="match status" value="1"/>
</dbReference>
<dbReference type="GO" id="GO:0019898">
    <property type="term" value="C:extrinsic component of membrane"/>
    <property type="evidence" value="ECO:0007669"/>
    <property type="project" value="TreeGrafter"/>
</dbReference>
<feature type="compositionally biased region" description="Pro residues" evidence="2">
    <location>
        <begin position="789"/>
        <end position="801"/>
    </location>
</feature>
<dbReference type="Pfam" id="PF00621">
    <property type="entry name" value="RhoGEF"/>
    <property type="match status" value="1"/>
</dbReference>